<dbReference type="PROSITE" id="PS50283">
    <property type="entry name" value="NA_SOLUT_SYMP_3"/>
    <property type="match status" value="1"/>
</dbReference>
<proteinExistence type="inferred from homology"/>
<dbReference type="Gene3D" id="1.20.1730.10">
    <property type="entry name" value="Sodium/glucose cotransporter"/>
    <property type="match status" value="1"/>
</dbReference>
<dbReference type="InterPro" id="IPR001734">
    <property type="entry name" value="Na/solute_symporter"/>
</dbReference>
<dbReference type="GO" id="GO:0005886">
    <property type="term" value="C:plasma membrane"/>
    <property type="evidence" value="ECO:0007669"/>
    <property type="project" value="TreeGrafter"/>
</dbReference>
<feature type="transmembrane region" description="Helical" evidence="7">
    <location>
        <begin position="436"/>
        <end position="458"/>
    </location>
</feature>
<gene>
    <name evidence="8" type="ORF">D3272_01405</name>
</gene>
<feature type="transmembrane region" description="Helical" evidence="7">
    <location>
        <begin position="241"/>
        <end position="258"/>
    </location>
</feature>
<keyword evidence="5 7" id="KW-1133">Transmembrane helix</keyword>
<feature type="transmembrane region" description="Helical" evidence="7">
    <location>
        <begin position="279"/>
        <end position="303"/>
    </location>
</feature>
<dbReference type="EMBL" id="QYBC01000001">
    <property type="protein sequence ID" value="RYB07812.1"/>
    <property type="molecule type" value="Genomic_DNA"/>
</dbReference>
<evidence type="ECO:0000256" key="6">
    <source>
        <dbReference type="ARBA" id="ARBA00023136"/>
    </source>
</evidence>
<evidence type="ECO:0000256" key="3">
    <source>
        <dbReference type="ARBA" id="ARBA00022448"/>
    </source>
</evidence>
<protein>
    <submittedName>
        <fullName evidence="8">Sodium:solute symporter</fullName>
    </submittedName>
</protein>
<keyword evidence="9" id="KW-1185">Reference proteome</keyword>
<feature type="transmembrane region" description="Helical" evidence="7">
    <location>
        <begin position="382"/>
        <end position="401"/>
    </location>
</feature>
<feature type="transmembrane region" description="Helical" evidence="7">
    <location>
        <begin position="333"/>
        <end position="361"/>
    </location>
</feature>
<sequence length="513" mass="54732">MPVNWIALTVFVLCFAGVTVLGFASAHWRKGDLDLLHEWGLGGGTFGTLITWFLIGGDIYTAYTFIAVPAVAFGAGALAFFAVPYTTLIYPITFVVFPRMWSVCRRHGYITAADFVRGRFGNRWLALAVALTGLLATMPYIALQLVGLEVVIAGLGVTTEGLIGHLPLLIAFVILAAFTYTSGLRAPATIAVVKDLMIYIVIIAAVGVVVRTFGGFGPLFAAVPPEKLILPTPPAGSTGVYGVYASLALGSAAALFMYPHAITAILSSSTRNVIRRNSALLPAYSLVLAFLTLLGFMAIAVGVKAKPEYAALFARYSNQFAVPALILDIFPPWFAGFSFAAIGIGALVPAAIMSIAAANLWTRNIHLEFINPRATPAEESRMAKLVSLLVKFGALVFVLGIPKEYAINLQLLGGVWIIQTLPAVLIGLYTRWFNSWALLAGWAVGMAFGTLVVDANAFKNATYVLSVGGYQLPGYVAIYALAANLIVAVVVTLLVNMVLRPERRDATVAADYV</sequence>
<feature type="transmembrane region" description="Helical" evidence="7">
    <location>
        <begin position="36"/>
        <end position="55"/>
    </location>
</feature>
<keyword evidence="4 7" id="KW-0812">Transmembrane</keyword>
<dbReference type="AlphaFoldDB" id="A0A4Q2RJT7"/>
<dbReference type="GO" id="GO:0022857">
    <property type="term" value="F:transmembrane transporter activity"/>
    <property type="evidence" value="ECO:0007669"/>
    <property type="project" value="InterPro"/>
</dbReference>
<organism evidence="8 9">
    <name type="scientific">Lichenibacterium ramalinae</name>
    <dbReference type="NCBI Taxonomy" id="2316527"/>
    <lineage>
        <taxon>Bacteria</taxon>
        <taxon>Pseudomonadati</taxon>
        <taxon>Pseudomonadota</taxon>
        <taxon>Alphaproteobacteria</taxon>
        <taxon>Hyphomicrobiales</taxon>
        <taxon>Lichenihabitantaceae</taxon>
        <taxon>Lichenibacterium</taxon>
    </lineage>
</organism>
<keyword evidence="6 7" id="KW-0472">Membrane</keyword>
<evidence type="ECO:0000313" key="9">
    <source>
        <dbReference type="Proteomes" id="UP000289411"/>
    </source>
</evidence>
<feature type="transmembrane region" description="Helical" evidence="7">
    <location>
        <begin position="407"/>
        <end position="429"/>
    </location>
</feature>
<evidence type="ECO:0000256" key="4">
    <source>
        <dbReference type="ARBA" id="ARBA00022692"/>
    </source>
</evidence>
<feature type="transmembrane region" description="Helical" evidence="7">
    <location>
        <begin position="478"/>
        <end position="499"/>
    </location>
</feature>
<keyword evidence="3" id="KW-0813">Transport</keyword>
<evidence type="ECO:0000256" key="7">
    <source>
        <dbReference type="SAM" id="Phobius"/>
    </source>
</evidence>
<feature type="transmembrane region" description="Helical" evidence="7">
    <location>
        <begin position="124"/>
        <end position="142"/>
    </location>
</feature>
<dbReference type="NCBIfam" id="NF046076">
    <property type="entry name" value="monocarbox_MctP"/>
    <property type="match status" value="1"/>
</dbReference>
<dbReference type="PANTHER" id="PTHR48086">
    <property type="entry name" value="SODIUM/PROLINE SYMPORTER-RELATED"/>
    <property type="match status" value="1"/>
</dbReference>
<name>A0A4Q2RJT7_9HYPH</name>
<dbReference type="OrthoDB" id="9810181at2"/>
<dbReference type="PANTHER" id="PTHR48086:SF8">
    <property type="entry name" value="MONOCARBOXYLIC ACID PERMEASE"/>
    <property type="match status" value="1"/>
</dbReference>
<evidence type="ECO:0000256" key="1">
    <source>
        <dbReference type="ARBA" id="ARBA00004141"/>
    </source>
</evidence>
<dbReference type="Proteomes" id="UP000289411">
    <property type="component" value="Unassembled WGS sequence"/>
</dbReference>
<feature type="transmembrane region" description="Helical" evidence="7">
    <location>
        <begin position="196"/>
        <end position="221"/>
    </location>
</feature>
<dbReference type="InterPro" id="IPR050277">
    <property type="entry name" value="Sodium:Solute_Symporter"/>
</dbReference>
<evidence type="ECO:0000256" key="5">
    <source>
        <dbReference type="ARBA" id="ARBA00022989"/>
    </source>
</evidence>
<comment type="subcellular location">
    <subcellularLocation>
        <location evidence="1">Membrane</location>
        <topology evidence="1">Multi-pass membrane protein</topology>
    </subcellularLocation>
</comment>
<comment type="caution">
    <text evidence="8">The sequence shown here is derived from an EMBL/GenBank/DDBJ whole genome shotgun (WGS) entry which is preliminary data.</text>
</comment>
<accession>A0A4Q2RJT7</accession>
<evidence type="ECO:0000313" key="8">
    <source>
        <dbReference type="EMBL" id="RYB07812.1"/>
    </source>
</evidence>
<reference evidence="8 9" key="1">
    <citation type="submission" date="2018-09" db="EMBL/GenBank/DDBJ databases">
        <authorList>
            <person name="Grouzdev D.S."/>
            <person name="Krutkina M.S."/>
        </authorList>
    </citation>
    <scope>NUCLEOTIDE SEQUENCE [LARGE SCALE GENOMIC DNA]</scope>
    <source>
        <strain evidence="8 9">RmlP001</strain>
    </source>
</reference>
<comment type="similarity">
    <text evidence="2">Belongs to the sodium:solute symporter (SSF) (TC 2.A.21) family.</text>
</comment>
<dbReference type="RefSeq" id="WP_129217282.1">
    <property type="nucleotide sequence ID" value="NZ_QYBC01000001.1"/>
</dbReference>
<feature type="transmembrane region" description="Helical" evidence="7">
    <location>
        <begin position="162"/>
        <end position="184"/>
    </location>
</feature>
<dbReference type="InterPro" id="IPR038377">
    <property type="entry name" value="Na/Glc_symporter_sf"/>
</dbReference>
<evidence type="ECO:0000256" key="2">
    <source>
        <dbReference type="ARBA" id="ARBA00006434"/>
    </source>
</evidence>
<reference evidence="8 9" key="2">
    <citation type="submission" date="2019-02" db="EMBL/GenBank/DDBJ databases">
        <title>'Lichenibacterium ramalinii' gen. nov. sp. nov., 'Lichenibacterium minor' gen. nov. sp. nov.</title>
        <authorList>
            <person name="Pankratov T."/>
        </authorList>
    </citation>
    <scope>NUCLEOTIDE SEQUENCE [LARGE SCALE GENOMIC DNA]</scope>
    <source>
        <strain evidence="8 9">RmlP001</strain>
    </source>
</reference>